<dbReference type="EMBL" id="VSSQ01029659">
    <property type="protein sequence ID" value="MPM79882.1"/>
    <property type="molecule type" value="Genomic_DNA"/>
</dbReference>
<protein>
    <submittedName>
        <fullName evidence="1">Uncharacterized protein</fullName>
    </submittedName>
</protein>
<sequence>MDQQLSFTSVIESASKLPLVHINREEFLTKNLSKLCTQTQLQKAIVEGTLHADIPIAALDSLANAVINAETIKVTAISTAAGIPGGFAMAATIPADLTKFYGFVIRIAQELAYIYGWDEIFTESSELDVGTESQLILFIGVMSGVGAANKVVAKLFGETAMRAVAKKVAAKALTKTWYYPIVKKIASMLGQRMVKATFAKGVSKAVPILGGAISGSLTLATFKPMAHKLQKHLSTLAHMTPEEFDEYEAANAIDAEDLDTDGKIVEVGIEEAATNCWVCTCGAENKGKFCLDCGKAKPAGIPQYKCDKCGWEPDDKTHPPKFCPECGDPFDDGDIVLV</sequence>
<comment type="caution">
    <text evidence="1">The sequence shown here is derived from an EMBL/GenBank/DDBJ whole genome shotgun (WGS) entry which is preliminary data.</text>
</comment>
<reference evidence="1" key="1">
    <citation type="submission" date="2019-08" db="EMBL/GenBank/DDBJ databases">
        <authorList>
            <person name="Kucharzyk K."/>
            <person name="Murdoch R.W."/>
            <person name="Higgins S."/>
            <person name="Loffler F."/>
        </authorList>
    </citation>
    <scope>NUCLEOTIDE SEQUENCE</scope>
</reference>
<proteinExistence type="predicted"/>
<evidence type="ECO:0000313" key="1">
    <source>
        <dbReference type="EMBL" id="MPM79882.1"/>
    </source>
</evidence>
<gene>
    <name evidence="1" type="ORF">SDC9_126924</name>
</gene>
<name>A0A645CT52_9ZZZZ</name>
<accession>A0A645CT52</accession>
<dbReference type="AlphaFoldDB" id="A0A645CT52"/>
<organism evidence="1">
    <name type="scientific">bioreactor metagenome</name>
    <dbReference type="NCBI Taxonomy" id="1076179"/>
    <lineage>
        <taxon>unclassified sequences</taxon>
        <taxon>metagenomes</taxon>
        <taxon>ecological metagenomes</taxon>
    </lineage>
</organism>